<name>A0A9J5Y1L8_SOLCO</name>
<accession>A0A9J5Y1L8</accession>
<comment type="caution">
    <text evidence="1">The sequence shown here is derived from an EMBL/GenBank/DDBJ whole genome shotgun (WGS) entry which is preliminary data.</text>
</comment>
<protein>
    <submittedName>
        <fullName evidence="1">Uncharacterized protein</fullName>
    </submittedName>
</protein>
<dbReference type="AlphaFoldDB" id="A0A9J5Y1L8"/>
<dbReference type="OrthoDB" id="1304201at2759"/>
<reference evidence="1 2" key="1">
    <citation type="submission" date="2020-09" db="EMBL/GenBank/DDBJ databases">
        <title>De no assembly of potato wild relative species, Solanum commersonii.</title>
        <authorList>
            <person name="Cho K."/>
        </authorList>
    </citation>
    <scope>NUCLEOTIDE SEQUENCE [LARGE SCALE GENOMIC DNA]</scope>
    <source>
        <strain evidence="1">LZ3.2</strain>
        <tissue evidence="1">Leaf</tissue>
    </source>
</reference>
<organism evidence="1 2">
    <name type="scientific">Solanum commersonii</name>
    <name type="common">Commerson's wild potato</name>
    <name type="synonym">Commerson's nightshade</name>
    <dbReference type="NCBI Taxonomy" id="4109"/>
    <lineage>
        <taxon>Eukaryota</taxon>
        <taxon>Viridiplantae</taxon>
        <taxon>Streptophyta</taxon>
        <taxon>Embryophyta</taxon>
        <taxon>Tracheophyta</taxon>
        <taxon>Spermatophyta</taxon>
        <taxon>Magnoliopsida</taxon>
        <taxon>eudicotyledons</taxon>
        <taxon>Gunneridae</taxon>
        <taxon>Pentapetalae</taxon>
        <taxon>asterids</taxon>
        <taxon>lamiids</taxon>
        <taxon>Solanales</taxon>
        <taxon>Solanaceae</taxon>
        <taxon>Solanoideae</taxon>
        <taxon>Solaneae</taxon>
        <taxon>Solanum</taxon>
    </lineage>
</organism>
<dbReference type="EMBL" id="JACXVP010000007">
    <property type="protein sequence ID" value="KAG5594329.1"/>
    <property type="molecule type" value="Genomic_DNA"/>
</dbReference>
<dbReference type="Proteomes" id="UP000824120">
    <property type="component" value="Chromosome 7"/>
</dbReference>
<keyword evidence="2" id="KW-1185">Reference proteome</keyword>
<proteinExistence type="predicted"/>
<sequence length="63" mass="7383">MVNVKIVLGDRSLCKDYEVISSENLTTQHKILVMNLEIKREREKKILYEQPRIRWGGLTPVLS</sequence>
<evidence type="ECO:0000313" key="1">
    <source>
        <dbReference type="EMBL" id="KAG5594329.1"/>
    </source>
</evidence>
<gene>
    <name evidence="1" type="ORF">H5410_035561</name>
</gene>
<evidence type="ECO:0000313" key="2">
    <source>
        <dbReference type="Proteomes" id="UP000824120"/>
    </source>
</evidence>